<reference evidence="1" key="1">
    <citation type="submission" date="2020-03" db="EMBL/GenBank/DDBJ databases">
        <title>The deep terrestrial virosphere.</title>
        <authorList>
            <person name="Holmfeldt K."/>
            <person name="Nilsson E."/>
            <person name="Simone D."/>
            <person name="Lopez-Fernandez M."/>
            <person name="Wu X."/>
            <person name="de Brujin I."/>
            <person name="Lundin D."/>
            <person name="Andersson A."/>
            <person name="Bertilsson S."/>
            <person name="Dopson M."/>
        </authorList>
    </citation>
    <scope>NUCLEOTIDE SEQUENCE</scope>
    <source>
        <strain evidence="1">MM171A00458</strain>
    </source>
</reference>
<name>A0A6M3LYM5_9ZZZZ</name>
<sequence length="98" mass="11270">MHEHDHAVIEPKEPLTLGSIHLRLKECHATVSTIEAIIMEISAVYPNYEEKDEGKILSDNEQIKRLLVPEIYNSADELGMRLITISHSLEKIKRWVNP</sequence>
<organism evidence="1">
    <name type="scientific">viral metagenome</name>
    <dbReference type="NCBI Taxonomy" id="1070528"/>
    <lineage>
        <taxon>unclassified sequences</taxon>
        <taxon>metagenomes</taxon>
        <taxon>organismal metagenomes</taxon>
    </lineage>
</organism>
<dbReference type="AlphaFoldDB" id="A0A6M3LYM5"/>
<protein>
    <submittedName>
        <fullName evidence="1">Uncharacterized protein</fullName>
    </submittedName>
</protein>
<proteinExistence type="predicted"/>
<accession>A0A6M3LYM5</accession>
<evidence type="ECO:0000313" key="1">
    <source>
        <dbReference type="EMBL" id="QJB00441.1"/>
    </source>
</evidence>
<dbReference type="EMBL" id="MT143693">
    <property type="protein sequence ID" value="QJB00441.1"/>
    <property type="molecule type" value="Genomic_DNA"/>
</dbReference>
<gene>
    <name evidence="1" type="ORF">MM171A00458_0025</name>
</gene>